<comment type="caution">
    <text evidence="3">The sequence shown here is derived from an EMBL/GenBank/DDBJ whole genome shotgun (WGS) entry which is preliminary data.</text>
</comment>
<dbReference type="GO" id="GO:0008146">
    <property type="term" value="F:sulfotransferase activity"/>
    <property type="evidence" value="ECO:0007669"/>
    <property type="project" value="TreeGrafter"/>
</dbReference>
<proteinExistence type="predicted"/>
<dbReference type="GO" id="GO:0016779">
    <property type="term" value="F:nucleotidyltransferase activity"/>
    <property type="evidence" value="ECO:0007669"/>
    <property type="project" value="UniProtKB-KW"/>
</dbReference>
<dbReference type="Proteomes" id="UP000266915">
    <property type="component" value="Unassembled WGS sequence"/>
</dbReference>
<evidence type="ECO:0000256" key="1">
    <source>
        <dbReference type="SAM" id="MobiDB-lite"/>
    </source>
</evidence>
<evidence type="ECO:0000259" key="2">
    <source>
        <dbReference type="PROSITE" id="PS50206"/>
    </source>
</evidence>
<dbReference type="EMBL" id="RKHL01000001">
    <property type="protein sequence ID" value="ROR83574.1"/>
    <property type="molecule type" value="Genomic_DNA"/>
</dbReference>
<dbReference type="GO" id="GO:0008641">
    <property type="term" value="F:ubiquitin-like modifier activating enzyme activity"/>
    <property type="evidence" value="ECO:0007669"/>
    <property type="project" value="InterPro"/>
</dbReference>
<feature type="compositionally biased region" description="Low complexity" evidence="1">
    <location>
        <begin position="261"/>
        <end position="272"/>
    </location>
</feature>
<dbReference type="GO" id="GO:0004792">
    <property type="term" value="F:thiosulfate-cyanide sulfurtransferase activity"/>
    <property type="evidence" value="ECO:0007669"/>
    <property type="project" value="TreeGrafter"/>
</dbReference>
<dbReference type="AlphaFoldDB" id="A0A3N2C8C8"/>
<dbReference type="Pfam" id="PF00899">
    <property type="entry name" value="ThiF"/>
    <property type="match status" value="1"/>
</dbReference>
<dbReference type="PANTHER" id="PTHR10953:SF102">
    <property type="entry name" value="ADENYLYLTRANSFERASE AND SULFURTRANSFERASE MOCS3"/>
    <property type="match status" value="1"/>
</dbReference>
<sequence length="379" mass="39864">MSSTARYARQLALPGFGPAAQQRLADARVLIVGAGGLGSIVIPALAAAGVGSGDGAIHLVDDDTVELSNLHRQTVHSTADVGRPKVDSAADRALAVNTDATILRHRFRLGPGEIMGLLADAEIDLVIDGSDNFETRYLVDDAATLADVPLVWGAVSQYGGQAGLSWSSRGPRYRDLFPHPPTDGSVLSCEAGGVLPTTVGVIGSIMATEAIKVLTGVGTLSLGRVTMFDGLSGGFRELRYERDPAGARQVSLDEHLHRTPGGDAPSAAAAAPHEPRHGGRTITAPQLAASEDEAVLLDVREPWEAEIARLPGSTLMPLGSLTEMLHGLDVETPVVVYCHHGIRSESALRLLLERGYSAVHLEGGIDAWSRLVDPTVPRY</sequence>
<keyword evidence="3" id="KW-0548">Nucleotidyltransferase</keyword>
<name>A0A3N2C8C8_9MICO</name>
<dbReference type="RefSeq" id="WP_085511383.1">
    <property type="nucleotide sequence ID" value="NZ_FXAP01000002.1"/>
</dbReference>
<dbReference type="InterPro" id="IPR045886">
    <property type="entry name" value="ThiF/MoeB/HesA"/>
</dbReference>
<dbReference type="Gene3D" id="3.40.250.10">
    <property type="entry name" value="Rhodanese-like domain"/>
    <property type="match status" value="1"/>
</dbReference>
<evidence type="ECO:0000313" key="3">
    <source>
        <dbReference type="EMBL" id="ROR83574.1"/>
    </source>
</evidence>
<dbReference type="GO" id="GO:0005829">
    <property type="term" value="C:cytosol"/>
    <property type="evidence" value="ECO:0007669"/>
    <property type="project" value="TreeGrafter"/>
</dbReference>
<feature type="region of interest" description="Disordered" evidence="1">
    <location>
        <begin position="256"/>
        <end position="281"/>
    </location>
</feature>
<dbReference type="InterPro" id="IPR035985">
    <property type="entry name" value="Ubiquitin-activating_enz"/>
</dbReference>
<dbReference type="SMART" id="SM00450">
    <property type="entry name" value="RHOD"/>
    <property type="match status" value="1"/>
</dbReference>
<dbReference type="InterPro" id="IPR036873">
    <property type="entry name" value="Rhodanese-like_dom_sf"/>
</dbReference>
<dbReference type="InterPro" id="IPR001763">
    <property type="entry name" value="Rhodanese-like_dom"/>
</dbReference>
<dbReference type="PANTHER" id="PTHR10953">
    <property type="entry name" value="UBIQUITIN-ACTIVATING ENZYME E1"/>
    <property type="match status" value="1"/>
</dbReference>
<reference evidence="3 4" key="1">
    <citation type="submission" date="2018-11" db="EMBL/GenBank/DDBJ databases">
        <title>Sequencing the genomes of 1000 actinobacteria strains.</title>
        <authorList>
            <person name="Klenk H.-P."/>
        </authorList>
    </citation>
    <scope>NUCLEOTIDE SEQUENCE [LARGE SCALE GENOMIC DNA]</scope>
    <source>
        <strain evidence="3 4">DSM 14012</strain>
    </source>
</reference>
<dbReference type="Pfam" id="PF00581">
    <property type="entry name" value="Rhodanese"/>
    <property type="match status" value="1"/>
</dbReference>
<dbReference type="PROSITE" id="PS50206">
    <property type="entry name" value="RHODANESE_3"/>
    <property type="match status" value="1"/>
</dbReference>
<organism evidence="3 4">
    <name type="scientific">Plantibacter flavus</name>
    <dbReference type="NCBI Taxonomy" id="150123"/>
    <lineage>
        <taxon>Bacteria</taxon>
        <taxon>Bacillati</taxon>
        <taxon>Actinomycetota</taxon>
        <taxon>Actinomycetes</taxon>
        <taxon>Micrococcales</taxon>
        <taxon>Microbacteriaceae</taxon>
        <taxon>Plantibacter</taxon>
    </lineage>
</organism>
<dbReference type="Gene3D" id="3.40.50.720">
    <property type="entry name" value="NAD(P)-binding Rossmann-like Domain"/>
    <property type="match status" value="1"/>
</dbReference>
<accession>A0A3N2C8C8</accession>
<protein>
    <submittedName>
        <fullName evidence="3">Adenylyltransferase/sulfurtransferase</fullName>
    </submittedName>
</protein>
<evidence type="ECO:0000313" key="4">
    <source>
        <dbReference type="Proteomes" id="UP000266915"/>
    </source>
</evidence>
<gene>
    <name evidence="3" type="ORF">EDD42_3687</name>
</gene>
<feature type="domain" description="Rhodanese" evidence="2">
    <location>
        <begin position="290"/>
        <end position="377"/>
    </location>
</feature>
<keyword evidence="3" id="KW-0808">Transferase</keyword>
<keyword evidence="4" id="KW-1185">Reference proteome</keyword>
<dbReference type="SUPFAM" id="SSF69572">
    <property type="entry name" value="Activating enzymes of the ubiquitin-like proteins"/>
    <property type="match status" value="1"/>
</dbReference>
<dbReference type="InterPro" id="IPR000594">
    <property type="entry name" value="ThiF_NAD_FAD-bd"/>
</dbReference>
<dbReference type="CDD" id="cd00757">
    <property type="entry name" value="ThiF_MoeB_HesA_family"/>
    <property type="match status" value="1"/>
</dbReference>